<dbReference type="EMBL" id="QRWT01000003">
    <property type="protein sequence ID" value="RGT55871.1"/>
    <property type="molecule type" value="Genomic_DNA"/>
</dbReference>
<dbReference type="Proteomes" id="UP000285013">
    <property type="component" value="Unassembled WGS sequence"/>
</dbReference>
<dbReference type="RefSeq" id="WP_007662292.1">
    <property type="nucleotide sequence ID" value="NZ_BAABZC010000002.1"/>
</dbReference>
<dbReference type="Proteomes" id="UP000291191">
    <property type="component" value="Unassembled WGS sequence"/>
</dbReference>
<dbReference type="Pfam" id="PF14053">
    <property type="entry name" value="DUF4248"/>
    <property type="match status" value="1"/>
</dbReference>
<dbReference type="Proteomes" id="UP000284772">
    <property type="component" value="Unassembled WGS sequence"/>
</dbReference>
<organism evidence="2 6">
    <name type="scientific">Bacteroides intestinalis</name>
    <dbReference type="NCBI Taxonomy" id="329854"/>
    <lineage>
        <taxon>Bacteria</taxon>
        <taxon>Pseudomonadati</taxon>
        <taxon>Bacteroidota</taxon>
        <taxon>Bacteroidia</taxon>
        <taxon>Bacteroidales</taxon>
        <taxon>Bacteroidaceae</taxon>
        <taxon>Bacteroides</taxon>
    </lineage>
</organism>
<dbReference type="EMBL" id="QRPE01000032">
    <property type="protein sequence ID" value="RHL87809.1"/>
    <property type="molecule type" value="Genomic_DNA"/>
</dbReference>
<accession>A0A3E4IHW9</accession>
<keyword evidence="8" id="KW-1185">Reference proteome</keyword>
<evidence type="ECO:0000313" key="7">
    <source>
        <dbReference type="Proteomes" id="UP000286003"/>
    </source>
</evidence>
<proteinExistence type="predicted"/>
<evidence type="ECO:0000313" key="2">
    <source>
        <dbReference type="EMBL" id="RHL87809.1"/>
    </source>
</evidence>
<evidence type="ECO:0000313" key="6">
    <source>
        <dbReference type="Proteomes" id="UP000285013"/>
    </source>
</evidence>
<evidence type="ECO:0000313" key="8">
    <source>
        <dbReference type="Proteomes" id="UP000291191"/>
    </source>
</evidence>
<evidence type="ECO:0000313" key="5">
    <source>
        <dbReference type="Proteomes" id="UP000284772"/>
    </source>
</evidence>
<evidence type="ECO:0000313" key="4">
    <source>
        <dbReference type="EMBL" id="RYT79898.1"/>
    </source>
</evidence>
<reference evidence="5 6" key="1">
    <citation type="submission" date="2018-08" db="EMBL/GenBank/DDBJ databases">
        <title>A genome reference for cultivated species of the human gut microbiota.</title>
        <authorList>
            <person name="Zou Y."/>
            <person name="Xue W."/>
            <person name="Luo G."/>
        </authorList>
    </citation>
    <scope>NUCLEOTIDE SEQUENCE [LARGE SCALE GENOMIC DNA]</scope>
    <source>
        <strain evidence="1 5">AF19-10AC</strain>
        <strain evidence="3 7">AF31-23</strain>
        <strain evidence="2 6">AF36-16BH</strain>
    </source>
</reference>
<evidence type="ECO:0000313" key="1">
    <source>
        <dbReference type="EMBL" id="RGT55871.1"/>
    </source>
</evidence>
<dbReference type="AlphaFoldDB" id="A0A3E4IHW9"/>
<dbReference type="OrthoDB" id="1036131at2"/>
<comment type="caution">
    <text evidence="2">The sequence shown here is derived from an EMBL/GenBank/DDBJ whole genome shotgun (WGS) entry which is preliminary data.</text>
</comment>
<name>A0A3E4IHW9_9BACE</name>
<sequence length="81" mass="9221">MKKEDDSNLDAHFPIRTYGKGELAMCYIRGVCQHTAVKQFNEWIRTAPGLEERLLATGMKRGSRHYTPAQVQLIVNVFGEP</sequence>
<dbReference type="GeneID" id="26159260"/>
<dbReference type="EMBL" id="RCXO01000014">
    <property type="protein sequence ID" value="RYT79898.1"/>
    <property type="molecule type" value="Genomic_DNA"/>
</dbReference>
<dbReference type="Proteomes" id="UP000286003">
    <property type="component" value="Unassembled WGS sequence"/>
</dbReference>
<dbReference type="EMBL" id="QRQM01000001">
    <property type="protein sequence ID" value="RHN10683.1"/>
    <property type="molecule type" value="Genomic_DNA"/>
</dbReference>
<gene>
    <name evidence="1" type="ORF">DWX27_06020</name>
    <name evidence="3" type="ORF">DWZ32_01315</name>
    <name evidence="2" type="ORF">DWZ95_20385</name>
    <name evidence="4" type="ORF">EAJ06_11850</name>
</gene>
<dbReference type="InterPro" id="IPR025342">
    <property type="entry name" value="DUF4248"/>
</dbReference>
<reference evidence="4 8" key="2">
    <citation type="journal article" date="2019" name="Science, e1252229">
        <title>Invertible promoters mediate bacterial phase variation, antibiotic resistance, and host adaptation in the gut.</title>
        <authorList>
            <person name="Jiang X."/>
            <person name="Hall A.B."/>
            <person name="Arthur T.D."/>
            <person name="Plichta D.R."/>
            <person name="Covington C.T."/>
            <person name="Poyet M."/>
            <person name="Crothers J."/>
            <person name="Moses P.L."/>
            <person name="Tolonen A.C."/>
            <person name="Vlamakis H."/>
            <person name="Alm E.J."/>
            <person name="Xavier R.J."/>
        </authorList>
    </citation>
    <scope>NUCLEOTIDE SEQUENCE [LARGE SCALE GENOMIC DNA]</scope>
    <source>
        <strain evidence="8">bf_0095</strain>
        <strain evidence="4">Bf_0095</strain>
    </source>
</reference>
<protein>
    <submittedName>
        <fullName evidence="2">DUF4248 domain-containing protein</fullName>
    </submittedName>
</protein>
<evidence type="ECO:0000313" key="3">
    <source>
        <dbReference type="EMBL" id="RHN10683.1"/>
    </source>
</evidence>